<proteinExistence type="predicted"/>
<accession>A0AAV7EF80</accession>
<dbReference type="AlphaFoldDB" id="A0AAV7EF80"/>
<evidence type="ECO:0000313" key="3">
    <source>
        <dbReference type="Proteomes" id="UP000825729"/>
    </source>
</evidence>
<gene>
    <name evidence="2" type="ORF">H6P81_012345</name>
</gene>
<evidence type="ECO:0000313" key="2">
    <source>
        <dbReference type="EMBL" id="KAG9446217.1"/>
    </source>
</evidence>
<protein>
    <submittedName>
        <fullName evidence="2">Uncharacterized protein</fullName>
    </submittedName>
</protein>
<reference evidence="2 3" key="1">
    <citation type="submission" date="2021-07" db="EMBL/GenBank/DDBJ databases">
        <title>The Aristolochia fimbriata genome: insights into angiosperm evolution, floral development and chemical biosynthesis.</title>
        <authorList>
            <person name="Jiao Y."/>
        </authorList>
    </citation>
    <scope>NUCLEOTIDE SEQUENCE [LARGE SCALE GENOMIC DNA]</scope>
    <source>
        <strain evidence="2">IBCAS-2021</strain>
        <tissue evidence="2">Leaf</tissue>
    </source>
</reference>
<organism evidence="2 3">
    <name type="scientific">Aristolochia fimbriata</name>
    <name type="common">White veined hardy Dutchman's pipe vine</name>
    <dbReference type="NCBI Taxonomy" id="158543"/>
    <lineage>
        <taxon>Eukaryota</taxon>
        <taxon>Viridiplantae</taxon>
        <taxon>Streptophyta</taxon>
        <taxon>Embryophyta</taxon>
        <taxon>Tracheophyta</taxon>
        <taxon>Spermatophyta</taxon>
        <taxon>Magnoliopsida</taxon>
        <taxon>Magnoliidae</taxon>
        <taxon>Piperales</taxon>
        <taxon>Aristolochiaceae</taxon>
        <taxon>Aristolochia</taxon>
    </lineage>
</organism>
<name>A0AAV7EF80_ARIFI</name>
<comment type="caution">
    <text evidence="2">The sequence shown here is derived from an EMBL/GenBank/DDBJ whole genome shotgun (WGS) entry which is preliminary data.</text>
</comment>
<feature type="region of interest" description="Disordered" evidence="1">
    <location>
        <begin position="1"/>
        <end position="25"/>
    </location>
</feature>
<dbReference type="EMBL" id="JAINDJ010000005">
    <property type="protein sequence ID" value="KAG9446217.1"/>
    <property type="molecule type" value="Genomic_DNA"/>
</dbReference>
<sequence length="193" mass="22017">MKKRRRSERGAGAGGGEQPAKQRRYVEGKDQLLMAGDKDWEGAGHMRVEFREMPKKKSQRWGCFDLMVQSVQCSVPYEDALSHCLKRIHFHLEDYKRKIFTCSHLRIGGSRHAANGALLQPLSAHWYMICNNPPGDVQGSQKLGGWTLVSVWDSMRGNILVLYLPGMISLWNEKNNRDSLVGNSQELLRNKFC</sequence>
<evidence type="ECO:0000256" key="1">
    <source>
        <dbReference type="SAM" id="MobiDB-lite"/>
    </source>
</evidence>
<keyword evidence="3" id="KW-1185">Reference proteome</keyword>
<dbReference type="Proteomes" id="UP000825729">
    <property type="component" value="Unassembled WGS sequence"/>
</dbReference>